<name>M1DDJ5_SOLTU</name>
<sequence>MDRPKAAGRDMPPRKRGKGIKINEDTTASKANATKLPTTSGKEKGKGKAPASPEANSDSDAIYATHHTTSESEGEHQELRQQLLSLMMMSCGPSTTSTGPPPRSMNRLKTEGLRTIIEEKHLSTDGVIDRYPEIKSCLRSHKFQLFTKPRGPYIPSWVREFYSAYSALIPQEKKLVTKFKPVDYVVVRGRRVKCDSVAITTVLECTIDIDDDCQHMIRTKTLENMKRWLAPLISEGATEEVTALKVTITMLRRDVDQLKSTAMSMVFVMVEIPDIPDEEMLEVAEEASYEGLTESEEAMLYATVKTSLADTPLADPSGSYYY</sequence>
<reference evidence="4" key="1">
    <citation type="journal article" date="2011" name="Nature">
        <title>Genome sequence and analysis of the tuber crop potato.</title>
        <authorList>
            <consortium name="The Potato Genome Sequencing Consortium"/>
        </authorList>
    </citation>
    <scope>NUCLEOTIDE SEQUENCE [LARGE SCALE GENOMIC DNA]</scope>
    <source>
        <strain evidence="4">cv. DM1-3 516 R44</strain>
    </source>
</reference>
<dbReference type="AlphaFoldDB" id="M1DDJ5"/>
<keyword evidence="4" id="KW-1185">Reference proteome</keyword>
<dbReference type="HOGENOM" id="CLU_864378_0_0_1"/>
<feature type="region of interest" description="Disordered" evidence="1">
    <location>
        <begin position="1"/>
        <end position="60"/>
    </location>
</feature>
<evidence type="ECO:0000256" key="1">
    <source>
        <dbReference type="SAM" id="MobiDB-lite"/>
    </source>
</evidence>
<dbReference type="PaxDb" id="4113-PGSC0003DMT400087296"/>
<dbReference type="Pfam" id="PF20167">
    <property type="entry name" value="Transposase_32"/>
    <property type="match status" value="1"/>
</dbReference>
<dbReference type="InterPro" id="IPR046796">
    <property type="entry name" value="Transposase_32_dom"/>
</dbReference>
<dbReference type="InParanoid" id="M1DDJ5"/>
<dbReference type="PANTHER" id="PTHR33180:SF31">
    <property type="entry name" value="POLYPROTEIN PROTEIN"/>
    <property type="match status" value="1"/>
</dbReference>
<dbReference type="EnsemblPlants" id="PGSC0003DMT400087296">
    <property type="protein sequence ID" value="PGSC0003DMT400087296"/>
    <property type="gene ID" value="PGSC0003DMG400036867"/>
</dbReference>
<dbReference type="PANTHER" id="PTHR33180">
    <property type="entry name" value="PHOTOSYSTEM II CP43 REACTION CENTER PROTEIN"/>
    <property type="match status" value="1"/>
</dbReference>
<organism evidence="3 4">
    <name type="scientific">Solanum tuberosum</name>
    <name type="common">Potato</name>
    <dbReference type="NCBI Taxonomy" id="4113"/>
    <lineage>
        <taxon>Eukaryota</taxon>
        <taxon>Viridiplantae</taxon>
        <taxon>Streptophyta</taxon>
        <taxon>Embryophyta</taxon>
        <taxon>Tracheophyta</taxon>
        <taxon>Spermatophyta</taxon>
        <taxon>Magnoliopsida</taxon>
        <taxon>eudicotyledons</taxon>
        <taxon>Gunneridae</taxon>
        <taxon>Pentapetalae</taxon>
        <taxon>asterids</taxon>
        <taxon>lamiids</taxon>
        <taxon>Solanales</taxon>
        <taxon>Solanaceae</taxon>
        <taxon>Solanoideae</taxon>
        <taxon>Solaneae</taxon>
        <taxon>Solanum</taxon>
    </lineage>
</organism>
<dbReference type="Gramene" id="PGSC0003DMT400087296">
    <property type="protein sequence ID" value="PGSC0003DMT400087296"/>
    <property type="gene ID" value="PGSC0003DMG400036867"/>
</dbReference>
<dbReference type="Proteomes" id="UP000011115">
    <property type="component" value="Unassembled WGS sequence"/>
</dbReference>
<reference evidence="3" key="2">
    <citation type="submission" date="2015-06" db="UniProtKB">
        <authorList>
            <consortium name="EnsemblPlants"/>
        </authorList>
    </citation>
    <scope>IDENTIFICATION</scope>
    <source>
        <strain evidence="3">DM1-3 516 R44</strain>
    </source>
</reference>
<feature type="domain" description="Putative plant transposon protein" evidence="2">
    <location>
        <begin position="140"/>
        <end position="238"/>
    </location>
</feature>
<dbReference type="GO" id="GO:0009579">
    <property type="term" value="C:thylakoid"/>
    <property type="evidence" value="ECO:0000318"/>
    <property type="project" value="GO_Central"/>
</dbReference>
<proteinExistence type="predicted"/>
<evidence type="ECO:0000313" key="3">
    <source>
        <dbReference type="EnsemblPlants" id="PGSC0003DMT400087296"/>
    </source>
</evidence>
<protein>
    <recommendedName>
        <fullName evidence="2">Putative plant transposon protein domain-containing protein</fullName>
    </recommendedName>
</protein>
<feature type="compositionally biased region" description="Basic and acidic residues" evidence="1">
    <location>
        <begin position="1"/>
        <end position="13"/>
    </location>
</feature>
<dbReference type="GO" id="GO:0009523">
    <property type="term" value="C:photosystem II"/>
    <property type="evidence" value="ECO:0000318"/>
    <property type="project" value="GO_Central"/>
</dbReference>
<evidence type="ECO:0000259" key="2">
    <source>
        <dbReference type="Pfam" id="PF20167"/>
    </source>
</evidence>
<evidence type="ECO:0000313" key="4">
    <source>
        <dbReference type="Proteomes" id="UP000011115"/>
    </source>
</evidence>
<accession>M1DDJ5</accession>
<feature type="compositionally biased region" description="Polar residues" evidence="1">
    <location>
        <begin position="25"/>
        <end position="40"/>
    </location>
</feature>